<dbReference type="InterPro" id="IPR050090">
    <property type="entry name" value="Tyrosine_recombinase_XerCD"/>
</dbReference>
<dbReference type="EMBL" id="JARJJS010000001">
    <property type="protein sequence ID" value="MDF4024633.1"/>
    <property type="molecule type" value="Genomic_DNA"/>
</dbReference>
<keyword evidence="2" id="KW-0229">DNA integration</keyword>
<keyword evidence="8" id="KW-1185">Reference proteome</keyword>
<dbReference type="InterPro" id="IPR010998">
    <property type="entry name" value="Integrase_recombinase_N"/>
</dbReference>
<reference evidence="7 8" key="1">
    <citation type="journal article" date="2024" name="Curr. Microbiol.">
        <title>Luteibacter sahnii sp. nov., A Novel Yellow-Colored Xanthomonadin Pigment Producing Probiotic Bacterium from Healthy Rice Seed Microbiome.</title>
        <authorList>
            <person name="Jaiswal G."/>
            <person name="Rana R."/>
            <person name="Nayak P.K."/>
            <person name="Chouhan R."/>
            <person name="Gandhi S.G."/>
            <person name="Patel H.K."/>
            <person name="Patil P.B."/>
        </authorList>
    </citation>
    <scope>NUCLEOTIDE SEQUENCE [LARGE SCALE GENOMIC DNA]</scope>
    <source>
        <strain evidence="7 8">PPL201</strain>
    </source>
</reference>
<keyword evidence="3 5" id="KW-0238">DNA-binding</keyword>
<keyword evidence="4" id="KW-0233">DNA recombination</keyword>
<evidence type="ECO:0000256" key="5">
    <source>
        <dbReference type="PROSITE-ProRule" id="PRU01248"/>
    </source>
</evidence>
<gene>
    <name evidence="7" type="ORF">P3W24_06640</name>
</gene>
<dbReference type="InterPro" id="IPR044068">
    <property type="entry name" value="CB"/>
</dbReference>
<dbReference type="PANTHER" id="PTHR30349">
    <property type="entry name" value="PHAGE INTEGRASE-RELATED"/>
    <property type="match status" value="1"/>
</dbReference>
<dbReference type="CDD" id="cd01184">
    <property type="entry name" value="INT_C_like_1"/>
    <property type="match status" value="1"/>
</dbReference>
<dbReference type="PANTHER" id="PTHR30349:SF41">
    <property type="entry name" value="INTEGRASE_RECOMBINASE PROTEIN MJ0367-RELATED"/>
    <property type="match status" value="1"/>
</dbReference>
<organism evidence="7 8">
    <name type="scientific">Luteibacter sahnii</name>
    <dbReference type="NCBI Taxonomy" id="3021977"/>
    <lineage>
        <taxon>Bacteria</taxon>
        <taxon>Pseudomonadati</taxon>
        <taxon>Pseudomonadota</taxon>
        <taxon>Gammaproteobacteria</taxon>
        <taxon>Lysobacterales</taxon>
        <taxon>Rhodanobacteraceae</taxon>
        <taxon>Luteibacter</taxon>
    </lineage>
</organism>
<dbReference type="InterPro" id="IPR013762">
    <property type="entry name" value="Integrase-like_cat_sf"/>
</dbReference>
<dbReference type="PROSITE" id="PS51900">
    <property type="entry name" value="CB"/>
    <property type="match status" value="1"/>
</dbReference>
<comment type="caution">
    <text evidence="7">The sequence shown here is derived from an EMBL/GenBank/DDBJ whole genome shotgun (WGS) entry which is preliminary data.</text>
</comment>
<evidence type="ECO:0000256" key="1">
    <source>
        <dbReference type="ARBA" id="ARBA00008857"/>
    </source>
</evidence>
<dbReference type="Pfam" id="PF20172">
    <property type="entry name" value="DUF6538"/>
    <property type="match status" value="1"/>
</dbReference>
<dbReference type="InterPro" id="IPR046668">
    <property type="entry name" value="DUF6538"/>
</dbReference>
<evidence type="ECO:0000256" key="4">
    <source>
        <dbReference type="ARBA" id="ARBA00023172"/>
    </source>
</evidence>
<evidence type="ECO:0000313" key="8">
    <source>
        <dbReference type="Proteomes" id="UP001528850"/>
    </source>
</evidence>
<accession>A0ABT6B985</accession>
<dbReference type="Gene3D" id="1.10.150.130">
    <property type="match status" value="1"/>
</dbReference>
<evidence type="ECO:0000313" key="7">
    <source>
        <dbReference type="EMBL" id="MDF4024633.1"/>
    </source>
</evidence>
<proteinExistence type="inferred from homology"/>
<dbReference type="Proteomes" id="UP001528850">
    <property type="component" value="Unassembled WGS sequence"/>
</dbReference>
<sequence length="497" mass="55337">MRIPHYLIKAPSGVFHFRRRMPSALSRLLGRAVIKKSLQTRDMGRARDLALDLWRAYDELHAHVRMQGMAGDEWDIDALAASLKKKGKRYRLKANPDGSFEVEANGAEDHAHAKDMVESIGDMRKEAIVQAWMREQGFSLDSPTPLVATQNMPMPSQSQVLPPPVPAPVEPQAIERIDRAIDGWLADIASGTIPKTLVIKRLAITEFGKFFGMKRSVHEATRVEIGKWVSQLRAQGLATPTVVNKLSYLKGFLEWCKGKGFIDFPRNDSPASGHVVYKAREKRLRKKHGFKAFNDAQLKLLFAPQNIKRLSSEARLGTWMGLYMGARVSEVGQLALVDFSEVEGISCLRVTNEGDGQSTKNDFSNRTIPVHPELIRMGLLKRVERLRKMGETRLFPKVGKGAINGSGDWLSKAFARYVGLVLPKPDTGKLGFHSFRKTVIQTLQAAGVTAELRAAYAGHELDDEHHSSYGMDAPKPQILDAIKKLSYPVAPEADVFA</sequence>
<evidence type="ECO:0000259" key="6">
    <source>
        <dbReference type="PROSITE" id="PS51900"/>
    </source>
</evidence>
<name>A0ABT6B985_9GAMM</name>
<dbReference type="Gene3D" id="1.10.443.10">
    <property type="entry name" value="Intergrase catalytic core"/>
    <property type="match status" value="1"/>
</dbReference>
<dbReference type="SUPFAM" id="SSF56349">
    <property type="entry name" value="DNA breaking-rejoining enzymes"/>
    <property type="match status" value="1"/>
</dbReference>
<dbReference type="InterPro" id="IPR011010">
    <property type="entry name" value="DNA_brk_join_enz"/>
</dbReference>
<evidence type="ECO:0000256" key="3">
    <source>
        <dbReference type="ARBA" id="ARBA00023125"/>
    </source>
</evidence>
<protein>
    <submittedName>
        <fullName evidence="7">Site-specific integrase</fullName>
    </submittedName>
</protein>
<evidence type="ECO:0000256" key="2">
    <source>
        <dbReference type="ARBA" id="ARBA00022908"/>
    </source>
</evidence>
<feature type="domain" description="Core-binding (CB)" evidence="6">
    <location>
        <begin position="175"/>
        <end position="257"/>
    </location>
</feature>
<comment type="similarity">
    <text evidence="1">Belongs to the 'phage' integrase family.</text>
</comment>